<evidence type="ECO:0000256" key="8">
    <source>
        <dbReference type="SAM" id="Phobius"/>
    </source>
</evidence>
<dbReference type="RefSeq" id="WP_249298500.1">
    <property type="nucleotide sequence ID" value="NZ_JACRSX010000022.1"/>
</dbReference>
<feature type="transmembrane region" description="Helical" evidence="8">
    <location>
        <begin position="177"/>
        <end position="197"/>
    </location>
</feature>
<keyword evidence="5 8" id="KW-0812">Transmembrane</keyword>
<feature type="transmembrane region" description="Helical" evidence="8">
    <location>
        <begin position="28"/>
        <end position="49"/>
    </location>
</feature>
<dbReference type="InterPro" id="IPR004501">
    <property type="entry name" value="PTS_EIIC_3"/>
</dbReference>
<evidence type="ECO:0000256" key="3">
    <source>
        <dbReference type="ARBA" id="ARBA00022475"/>
    </source>
</evidence>
<dbReference type="SUPFAM" id="SSF141868">
    <property type="entry name" value="EAL domain-like"/>
    <property type="match status" value="1"/>
</dbReference>
<evidence type="ECO:0000259" key="10">
    <source>
        <dbReference type="PROSITE" id="PS51105"/>
    </source>
</evidence>
<feature type="transmembrane region" description="Helical" evidence="8">
    <location>
        <begin position="381"/>
        <end position="402"/>
    </location>
</feature>
<keyword evidence="12" id="KW-1185">Reference proteome</keyword>
<name>A0ABR7N4B9_9FIRM</name>
<dbReference type="PROSITE" id="PS51105">
    <property type="entry name" value="PTS_EIIC_TYPE_3"/>
    <property type="match status" value="1"/>
</dbReference>
<keyword evidence="2" id="KW-0813">Transport</keyword>
<keyword evidence="7 8" id="KW-0472">Membrane</keyword>
<keyword evidence="4 11" id="KW-0762">Sugar transport</keyword>
<evidence type="ECO:0000256" key="2">
    <source>
        <dbReference type="ARBA" id="ARBA00022448"/>
    </source>
</evidence>
<dbReference type="PROSITE" id="PS50883">
    <property type="entry name" value="EAL"/>
    <property type="match status" value="1"/>
</dbReference>
<feature type="transmembrane region" description="Helical" evidence="8">
    <location>
        <begin position="106"/>
        <end position="125"/>
    </location>
</feature>
<dbReference type="InterPro" id="IPR001633">
    <property type="entry name" value="EAL_dom"/>
</dbReference>
<sequence length="701" mass="78843">MDPIKKVLMHITDKMENSCVLGAIRQGMIMMIPLLVVGYLSAMLVNLPISAYQSFMHHLLGGRVEDFFLCLYCCVNRFFSVFLAAAVSVGYSIMMRRKKGVNESTGSIIILVIITLAAFAGYSGIQYDDFSVDKFSNMHTFSALLVALISSVVYYALKGRGLFQMIGQHGMNTDSVYIAAIEGIGPAVIIIGFFSLLHQLFHVCFGVDGIQELMEQIFNYLLTPIKNGLGSGLIVIFLTHGLWFLGFHGHNMLDTVIKQHFTDVTAGIFSKTMQDVFVLLGGAGAMLCLVTAILLFARKKDVRHLAFMAAPTVIFNISEIALFGIPVIFNPIFLVPFILVPIANFLITYGAIYSGIVPHVVNEVDWTTPILLSGYQATGSWRGAVLQVVCLTAGVLIYRPFVRIYEEQSRLRIARDVKRLVEEMQREEENNSIGILTKREDDLGYVARVLASELAEAVHNKELFMVYQPQVNCDGECIGVEALIRWNHSELGFIYPPLIIQLAKEAHILHKLEQFIFDEAARAVTQMKPETSSEFKVSVNITNESLEWDGIERCIADVVEKYHIPNEWFCLEITEQDALSTSIDIADKIKNLKAKGHKFLIDDFGMGHTSLMYLQTSYFNVVKLDGSLTRDILDNERNSDIIGSIVYLGQSLDFKIIAEYVETREQRDELERLGCNAFQGYLYSKPLKLEDLLVWMEQRKK</sequence>
<feature type="transmembrane region" description="Helical" evidence="8">
    <location>
        <begin position="228"/>
        <end position="247"/>
    </location>
</feature>
<evidence type="ECO:0000256" key="5">
    <source>
        <dbReference type="ARBA" id="ARBA00022692"/>
    </source>
</evidence>
<evidence type="ECO:0000259" key="9">
    <source>
        <dbReference type="PROSITE" id="PS50883"/>
    </source>
</evidence>
<evidence type="ECO:0000256" key="4">
    <source>
        <dbReference type="ARBA" id="ARBA00022597"/>
    </source>
</evidence>
<comment type="caution">
    <text evidence="11">The sequence shown here is derived from an EMBL/GenBank/DDBJ whole genome shotgun (WGS) entry which is preliminary data.</text>
</comment>
<comment type="subcellular location">
    <subcellularLocation>
        <location evidence="1">Cell membrane</location>
        <topology evidence="1">Multi-pass membrane protein</topology>
    </subcellularLocation>
</comment>
<feature type="transmembrane region" description="Helical" evidence="8">
    <location>
        <begin position="276"/>
        <end position="298"/>
    </location>
</feature>
<feature type="transmembrane region" description="Helical" evidence="8">
    <location>
        <begin position="69"/>
        <end position="94"/>
    </location>
</feature>
<dbReference type="Pfam" id="PF02378">
    <property type="entry name" value="PTS_EIIC"/>
    <property type="match status" value="1"/>
</dbReference>
<dbReference type="InterPro" id="IPR051088">
    <property type="entry name" value="PTS_Sugar-EIIC/EIIB"/>
</dbReference>
<feature type="transmembrane region" description="Helical" evidence="8">
    <location>
        <begin position="304"/>
        <end position="325"/>
    </location>
</feature>
<evidence type="ECO:0000313" key="12">
    <source>
        <dbReference type="Proteomes" id="UP000606193"/>
    </source>
</evidence>
<protein>
    <submittedName>
        <fullName evidence="11">PTS sugar transporter subunit IIC/EAL domain-containing protein</fullName>
    </submittedName>
</protein>
<feature type="transmembrane region" description="Helical" evidence="8">
    <location>
        <begin position="137"/>
        <end position="157"/>
    </location>
</feature>
<accession>A0ABR7N4B9</accession>
<dbReference type="PANTHER" id="PTHR33989">
    <property type="match status" value="1"/>
</dbReference>
<dbReference type="PANTHER" id="PTHR33989:SF4">
    <property type="entry name" value="PTS SYSTEM N,N'-DIACETYLCHITOBIOSE-SPECIFIC EIIC COMPONENT"/>
    <property type="match status" value="1"/>
</dbReference>
<dbReference type="SMART" id="SM00052">
    <property type="entry name" value="EAL"/>
    <property type="match status" value="1"/>
</dbReference>
<evidence type="ECO:0000256" key="6">
    <source>
        <dbReference type="ARBA" id="ARBA00022989"/>
    </source>
</evidence>
<dbReference type="Pfam" id="PF00563">
    <property type="entry name" value="EAL"/>
    <property type="match status" value="1"/>
</dbReference>
<dbReference type="EMBL" id="JACRSX010000022">
    <property type="protein sequence ID" value="MBC8563463.1"/>
    <property type="molecule type" value="Genomic_DNA"/>
</dbReference>
<dbReference type="Gene3D" id="3.20.20.450">
    <property type="entry name" value="EAL domain"/>
    <property type="match status" value="1"/>
</dbReference>
<feature type="domain" description="PTS EIIC type-3" evidence="10">
    <location>
        <begin position="4"/>
        <end position="401"/>
    </location>
</feature>
<organism evidence="11 12">
    <name type="scientific">Jutongia huaianensis</name>
    <dbReference type="NCBI Taxonomy" id="2763668"/>
    <lineage>
        <taxon>Bacteria</taxon>
        <taxon>Bacillati</taxon>
        <taxon>Bacillota</taxon>
        <taxon>Clostridia</taxon>
        <taxon>Lachnospirales</taxon>
        <taxon>Lachnospiraceae</taxon>
        <taxon>Jutongia</taxon>
    </lineage>
</organism>
<gene>
    <name evidence="11" type="ORF">H8704_12665</name>
</gene>
<dbReference type="CDD" id="cd01948">
    <property type="entry name" value="EAL"/>
    <property type="match status" value="1"/>
</dbReference>
<keyword evidence="3" id="KW-1003">Cell membrane</keyword>
<feature type="transmembrane region" description="Helical" evidence="8">
    <location>
        <begin position="332"/>
        <end position="361"/>
    </location>
</feature>
<feature type="domain" description="EAL" evidence="9">
    <location>
        <begin position="447"/>
        <end position="700"/>
    </location>
</feature>
<reference evidence="11 12" key="1">
    <citation type="submission" date="2020-08" db="EMBL/GenBank/DDBJ databases">
        <title>Genome public.</title>
        <authorList>
            <person name="Liu C."/>
            <person name="Sun Q."/>
        </authorList>
    </citation>
    <scope>NUCLEOTIDE SEQUENCE [LARGE SCALE GENOMIC DNA]</scope>
    <source>
        <strain evidence="11 12">NSJ-37</strain>
    </source>
</reference>
<proteinExistence type="predicted"/>
<evidence type="ECO:0000256" key="1">
    <source>
        <dbReference type="ARBA" id="ARBA00004651"/>
    </source>
</evidence>
<keyword evidence="6 8" id="KW-1133">Transmembrane helix</keyword>
<dbReference type="InterPro" id="IPR035919">
    <property type="entry name" value="EAL_sf"/>
</dbReference>
<dbReference type="Proteomes" id="UP000606193">
    <property type="component" value="Unassembled WGS sequence"/>
</dbReference>
<evidence type="ECO:0000313" key="11">
    <source>
        <dbReference type="EMBL" id="MBC8563463.1"/>
    </source>
</evidence>
<evidence type="ECO:0000256" key="7">
    <source>
        <dbReference type="ARBA" id="ARBA00023136"/>
    </source>
</evidence>
<dbReference type="InterPro" id="IPR003352">
    <property type="entry name" value="PTS_EIIC"/>
</dbReference>